<feature type="domain" description="Thioredoxin" evidence="5">
    <location>
        <begin position="1"/>
        <end position="110"/>
    </location>
</feature>
<dbReference type="AlphaFoldDB" id="A0A383EQ30"/>
<keyword evidence="3" id="KW-1015">Disulfide bond</keyword>
<dbReference type="NCBIfam" id="TIGR01068">
    <property type="entry name" value="thioredoxin"/>
    <property type="match status" value="1"/>
</dbReference>
<gene>
    <name evidence="6" type="ORF">METZ01_LOCUS511052</name>
</gene>
<evidence type="ECO:0000256" key="1">
    <source>
        <dbReference type="ARBA" id="ARBA00022448"/>
    </source>
</evidence>
<evidence type="ECO:0000256" key="2">
    <source>
        <dbReference type="ARBA" id="ARBA00022982"/>
    </source>
</evidence>
<dbReference type="PROSITE" id="PS51352">
    <property type="entry name" value="THIOREDOXIN_2"/>
    <property type="match status" value="1"/>
</dbReference>
<dbReference type="FunFam" id="3.40.30.10:FF:000001">
    <property type="entry name" value="Thioredoxin"/>
    <property type="match status" value="1"/>
</dbReference>
<dbReference type="GO" id="GO:0045454">
    <property type="term" value="P:cell redox homeostasis"/>
    <property type="evidence" value="ECO:0007669"/>
    <property type="project" value="TreeGrafter"/>
</dbReference>
<organism evidence="6">
    <name type="scientific">marine metagenome</name>
    <dbReference type="NCBI Taxonomy" id="408172"/>
    <lineage>
        <taxon>unclassified sequences</taxon>
        <taxon>metagenomes</taxon>
        <taxon>ecological metagenomes</taxon>
    </lineage>
</organism>
<dbReference type="InterPro" id="IPR036249">
    <property type="entry name" value="Thioredoxin-like_sf"/>
</dbReference>
<evidence type="ECO:0000256" key="3">
    <source>
        <dbReference type="ARBA" id="ARBA00023157"/>
    </source>
</evidence>
<proteinExistence type="predicted"/>
<evidence type="ECO:0000259" key="5">
    <source>
        <dbReference type="PROSITE" id="PS51352"/>
    </source>
</evidence>
<sequence length="115" mass="12640">MASEHTQTFTDAEFERNVLKSDKPVLVDFWAEWCGPCRMIAPAVDSLAGEYSGRVMVGKLNIDENPNTPMKYGVRSIPTLLLFKDGEVVESTVGVTGKEQLAALLDKHSEQAKIA</sequence>
<keyword evidence="4" id="KW-0676">Redox-active center</keyword>
<name>A0A383EQ30_9ZZZZ</name>
<dbReference type="InterPro" id="IPR005746">
    <property type="entry name" value="Thioredoxin"/>
</dbReference>
<keyword evidence="2" id="KW-0249">Electron transport</keyword>
<protein>
    <recommendedName>
        <fullName evidence="5">Thioredoxin domain-containing protein</fullName>
    </recommendedName>
</protein>
<dbReference type="Pfam" id="PF00085">
    <property type="entry name" value="Thioredoxin"/>
    <property type="match status" value="1"/>
</dbReference>
<dbReference type="GO" id="GO:0005829">
    <property type="term" value="C:cytosol"/>
    <property type="evidence" value="ECO:0007669"/>
    <property type="project" value="TreeGrafter"/>
</dbReference>
<evidence type="ECO:0000256" key="4">
    <source>
        <dbReference type="ARBA" id="ARBA00023284"/>
    </source>
</evidence>
<dbReference type="InterPro" id="IPR013766">
    <property type="entry name" value="Thioredoxin_domain"/>
</dbReference>
<dbReference type="PANTHER" id="PTHR45663:SF11">
    <property type="entry name" value="GEO12009P1"/>
    <property type="match status" value="1"/>
</dbReference>
<dbReference type="PANTHER" id="PTHR45663">
    <property type="entry name" value="GEO12009P1"/>
    <property type="match status" value="1"/>
</dbReference>
<reference evidence="6" key="1">
    <citation type="submission" date="2018-05" db="EMBL/GenBank/DDBJ databases">
        <authorList>
            <person name="Lanie J.A."/>
            <person name="Ng W.-L."/>
            <person name="Kazmierczak K.M."/>
            <person name="Andrzejewski T.M."/>
            <person name="Davidsen T.M."/>
            <person name="Wayne K.J."/>
            <person name="Tettelin H."/>
            <person name="Glass J.I."/>
            <person name="Rusch D."/>
            <person name="Podicherti R."/>
            <person name="Tsui H.-C.T."/>
            <person name="Winkler M.E."/>
        </authorList>
    </citation>
    <scope>NUCLEOTIDE SEQUENCE</scope>
</reference>
<dbReference type="PIRSF" id="PIRSF000077">
    <property type="entry name" value="Thioredoxin"/>
    <property type="match status" value="1"/>
</dbReference>
<dbReference type="GO" id="GO:0015035">
    <property type="term" value="F:protein-disulfide reductase activity"/>
    <property type="evidence" value="ECO:0007669"/>
    <property type="project" value="InterPro"/>
</dbReference>
<dbReference type="PRINTS" id="PR00421">
    <property type="entry name" value="THIOREDOXIN"/>
</dbReference>
<keyword evidence="1" id="KW-0813">Transport</keyword>
<dbReference type="InterPro" id="IPR017937">
    <property type="entry name" value="Thioredoxin_CS"/>
</dbReference>
<dbReference type="EMBL" id="UINC01227357">
    <property type="protein sequence ID" value="SVE58198.1"/>
    <property type="molecule type" value="Genomic_DNA"/>
</dbReference>
<dbReference type="SUPFAM" id="SSF52833">
    <property type="entry name" value="Thioredoxin-like"/>
    <property type="match status" value="1"/>
</dbReference>
<accession>A0A383EQ30</accession>
<dbReference type="CDD" id="cd02947">
    <property type="entry name" value="TRX_family"/>
    <property type="match status" value="1"/>
</dbReference>
<evidence type="ECO:0000313" key="6">
    <source>
        <dbReference type="EMBL" id="SVE58198.1"/>
    </source>
</evidence>
<dbReference type="PROSITE" id="PS00194">
    <property type="entry name" value="THIOREDOXIN_1"/>
    <property type="match status" value="1"/>
</dbReference>
<dbReference type="Gene3D" id="3.40.30.10">
    <property type="entry name" value="Glutaredoxin"/>
    <property type="match status" value="1"/>
</dbReference>